<dbReference type="EMBL" id="BTGU01000109">
    <property type="protein sequence ID" value="GMN61291.1"/>
    <property type="molecule type" value="Genomic_DNA"/>
</dbReference>
<evidence type="ECO:0000313" key="5">
    <source>
        <dbReference type="Proteomes" id="UP001187192"/>
    </source>
</evidence>
<comment type="caution">
    <text evidence="3">The sequence shown here is derived from an EMBL/GenBank/DDBJ whole genome shotgun (WGS) entry which is preliminary data.</text>
</comment>
<protein>
    <submittedName>
        <fullName evidence="3">Uncharacterized protein</fullName>
    </submittedName>
</protein>
<name>A0AA88DU42_FICCA</name>
<evidence type="ECO:0000313" key="4">
    <source>
        <dbReference type="EMBL" id="GMN61354.1"/>
    </source>
</evidence>
<dbReference type="EMBL" id="BTGU01000110">
    <property type="protein sequence ID" value="GMN61354.1"/>
    <property type="molecule type" value="Genomic_DNA"/>
</dbReference>
<evidence type="ECO:0000313" key="3">
    <source>
        <dbReference type="EMBL" id="GMN61291.1"/>
    </source>
</evidence>
<dbReference type="Proteomes" id="UP001187192">
    <property type="component" value="Unassembled WGS sequence"/>
</dbReference>
<keyword evidence="5" id="KW-1185">Reference proteome</keyword>
<keyword evidence="1" id="KW-0175">Coiled coil</keyword>
<organism evidence="3 5">
    <name type="scientific">Ficus carica</name>
    <name type="common">Common fig</name>
    <dbReference type="NCBI Taxonomy" id="3494"/>
    <lineage>
        <taxon>Eukaryota</taxon>
        <taxon>Viridiplantae</taxon>
        <taxon>Streptophyta</taxon>
        <taxon>Embryophyta</taxon>
        <taxon>Tracheophyta</taxon>
        <taxon>Spermatophyta</taxon>
        <taxon>Magnoliopsida</taxon>
        <taxon>eudicotyledons</taxon>
        <taxon>Gunneridae</taxon>
        <taxon>Pentapetalae</taxon>
        <taxon>rosids</taxon>
        <taxon>fabids</taxon>
        <taxon>Rosales</taxon>
        <taxon>Moraceae</taxon>
        <taxon>Ficeae</taxon>
        <taxon>Ficus</taxon>
    </lineage>
</organism>
<reference evidence="3" key="1">
    <citation type="submission" date="2023-07" db="EMBL/GenBank/DDBJ databases">
        <title>draft genome sequence of fig (Ficus carica).</title>
        <authorList>
            <person name="Takahashi T."/>
            <person name="Nishimura K."/>
        </authorList>
    </citation>
    <scope>NUCLEOTIDE SEQUENCE</scope>
</reference>
<sequence>MYPRRKRQVVGEMKNADRHWQDRYFFMLANEKSLGALANTFYPLWGLLSKELRKPPLKALLFEKKLEQLLAQPNREWDEINVPNRLRLSSLWKDFVEIQSGMIKRILSWVDWPLVIIGALRRLFGTPLFIESLSDEEALIAELALDTMKIDFPSLNELLARKRAKKEAAKVASAAKAAHASQALEPPPLPYIKSSPEPSNVPAQPSAKKWKTEEEEEANVEVNLLPWTSLLQNKKLSVGIMRQLLTDVDSDMVNESQIQSHVDEFTWDGLKCILRGMRLIYHSTDKAVEQRERIKELEERGCSILNEGKEGAEMMKAMVNKFDEAKAKNEALKETVKQKDVDILRLVTRIVGEYERATLKAHYELLKEYRRGLLVNADVDEEIELFEESTAEVGDPPSAPSSSIEQVATVAPTADEPRHVAVERYSFDGPNGNPPKKP</sequence>
<feature type="region of interest" description="Disordered" evidence="2">
    <location>
        <begin position="389"/>
        <end position="418"/>
    </location>
</feature>
<accession>A0AA88DU42</accession>
<gene>
    <name evidence="3" type="ORF">TIFTF001_030380</name>
    <name evidence="4" type="ORF">TIFTF001_030442</name>
</gene>
<evidence type="ECO:0000256" key="2">
    <source>
        <dbReference type="SAM" id="MobiDB-lite"/>
    </source>
</evidence>
<feature type="coiled-coil region" evidence="1">
    <location>
        <begin position="315"/>
        <end position="342"/>
    </location>
</feature>
<dbReference type="AlphaFoldDB" id="A0AA88DU42"/>
<feature type="region of interest" description="Disordered" evidence="2">
    <location>
        <begin position="177"/>
        <end position="214"/>
    </location>
</feature>
<proteinExistence type="predicted"/>
<evidence type="ECO:0000256" key="1">
    <source>
        <dbReference type="SAM" id="Coils"/>
    </source>
</evidence>